<dbReference type="InterPro" id="IPR015943">
    <property type="entry name" value="WD40/YVTN_repeat-like_dom_sf"/>
</dbReference>
<accession>A0ABD3E277</accession>
<dbReference type="PROSITE" id="PS00678">
    <property type="entry name" value="WD_REPEATS_1"/>
    <property type="match status" value="1"/>
</dbReference>
<evidence type="ECO:0000259" key="7">
    <source>
        <dbReference type="PROSITE" id="PS50014"/>
    </source>
</evidence>
<dbReference type="InterPro" id="IPR036322">
    <property type="entry name" value="WD40_repeat_dom_sf"/>
</dbReference>
<evidence type="ECO:0000256" key="5">
    <source>
        <dbReference type="PROSITE-ProRule" id="PRU00221"/>
    </source>
</evidence>
<feature type="compositionally biased region" description="Acidic residues" evidence="6">
    <location>
        <begin position="963"/>
        <end position="972"/>
    </location>
</feature>
<feature type="region of interest" description="Disordered" evidence="6">
    <location>
        <begin position="1208"/>
        <end position="1245"/>
    </location>
</feature>
<feature type="compositionally biased region" description="Basic and acidic residues" evidence="6">
    <location>
        <begin position="1227"/>
        <end position="1245"/>
    </location>
</feature>
<dbReference type="FunFam" id="1.20.920.10:FF:000058">
    <property type="entry name" value="WD40/YVTN repeat-like-containing domain"/>
    <property type="match status" value="1"/>
</dbReference>
<evidence type="ECO:0000256" key="6">
    <source>
        <dbReference type="SAM" id="MobiDB-lite"/>
    </source>
</evidence>
<evidence type="ECO:0000256" key="2">
    <source>
        <dbReference type="ARBA" id="ARBA00022737"/>
    </source>
</evidence>
<sequence length="1697" mass="191823">MVQCDAHVRCFIRVFESKVLGQPAQEFRKCFGYMALRKYVPSGNATPVNIKSLCFTNKENGKANEAELQKRPTEDDVDVDLREVYFLIMHFLSTGPCHRTYGQFWNELLEHQLLPRRYHAWYSRSGMHSGDENDDGTSFPLSYNKLVERHPHVEKDHLVKLLKKLILGSVAPSRGLSGGYILNAATVPTLLGTGSFSLLDSDHNERDNKSRHPPSYMRWPHRLADQVRGLSLREIGGGFTRHHRAPSTRAACYAIAKPSTMVQKMQNIKSTRGHRNAVYCAIFDRSGRYVITGSDDRLVKIWSMETAYCLASCRGHEGDITDLAVNVNNTLVASASNDCVIRVWRLPDGLPISVLRGHTGAVTAIAFSPRPGAFYQLLSSSDDGTCRIWDARYSQVTPRIFAPRPPDLVAGRSNVTSSSTAQQTHQIFCCAFNASGTVFVTGSSDTLARVWNACKYADDSEQPNHEIDVLAGHENDVNYVQFSGCAVAARFFSSDASKEDTLPKFKNTWFNHDNIVTCSRDGSAIIWIPRSRRSHGKTGRWIRAYHLKVPPPPMPPQPTRGGPRQRILPTPRGVNMISWSLDNRFVLAAIMDCRICVWNAVDGSLVHSLTGHTESTYVLDVHPFNPRIAMSAGYDGKTIVWDIWEGTPIRTYEIGPFKLVDGKFSADGTSIILSDDVGQLYILSTGQGESQRDAKYDQFFLGDYRPLIQDTHGNVLDQETQLAPYRRNMQDLLCDSAMIPYPEPYQSMYQQRRLGALGIEWRPSSVRFAIGVDFSLDPDFQMLPILDLDTLIDPLPEFVDAMDWEPEIQIHSDDNDSEYHITEDCSSGGEQLSLISDSEEPEFSSGNSEGDDSHRDILRRSKRRKQKEIMTSSGRRVKRRNLDDEGDDSLIRKSRTRKSRTGRKSLSKKKSSSKSRPQRAAAKNALHLFSRITGTSTDGDMNVSDRDSSAESGSTQQDSSFISEEEEEEESDVSLPTERYGNSKGKEISSDQTEALDQPYSRPPNDVSKKRLILKLPNRDFSRNSGLRCAESESAVASSSSRIPHKVGLDEDGDVDGDRHLDLLGGCKDGSTTWGGVKARSSKRLKMGDQAENIANGHYFANELENEPPTPNFQNQEINLEEIVQSERGKSVELDELQDVDESSSHEICNGTNEMEDQFKSRINGGGQTPMKLRIRSCTLSRDHGDSPRKTTFAACPAEDTVKRIEIPENSGSQVPVSDGIDTPCSENKDLDGARESEDLVNRDSLRSNSNKRMFTAVYRRLKPFRNRSFNPEGDSGSMEASTSNVEKRNLDAEIEVPLEGVRRARSIRLRTNSTRDPNLSMSNFKFEEPRVRLEDNSIESDKASSPSRGEEVSREEWGSVSKHSTRLRSTRSKKSSHYTHDISPPRKLNQTGKSSWLMLCAHEEGSRYIPQRGDEVVYFRQGHEEYKSHTNSRIVGPWETNKRNIRAVEFCRVEDLEYSTHPGSGESCCKMTLKFMDPLSEVNGKSFKLTLPEVTGFPDFLVEKSRYDASVARNWTSRDKCQVWWKNESEEDGSWWEGRVLNVKPKSHEFPDSPWERYVVKYKSDPTETHHHSPWELYDTDTHWEQPHVDDDLRDKLILAIAKLEKSGYKVQDYYGVNKLKQVSQKTKFINRFPVPLSIEVIQSRLENNYYRTLEAVKHDIEVLLSNAESYFGKDAELSTKIKRLSDWFRKTLSSL</sequence>
<dbReference type="EMBL" id="JAVIJP010000007">
    <property type="protein sequence ID" value="KAL3648608.1"/>
    <property type="molecule type" value="Genomic_DNA"/>
</dbReference>
<dbReference type="Pfam" id="PF00400">
    <property type="entry name" value="WD40"/>
    <property type="match status" value="5"/>
</dbReference>
<dbReference type="InterPro" id="IPR019775">
    <property type="entry name" value="WD40_repeat_CS"/>
</dbReference>
<dbReference type="SUPFAM" id="SSF50978">
    <property type="entry name" value="WD40 repeat-like"/>
    <property type="match status" value="1"/>
</dbReference>
<dbReference type="CDD" id="cd05529">
    <property type="entry name" value="Bromo_WDR9_I_like"/>
    <property type="match status" value="1"/>
</dbReference>
<dbReference type="InterPro" id="IPR036427">
    <property type="entry name" value="Bromodomain-like_sf"/>
</dbReference>
<dbReference type="Gene3D" id="2.130.10.10">
    <property type="entry name" value="YVTN repeat-like/Quinoprotein amine dehydrogenase"/>
    <property type="match status" value="3"/>
</dbReference>
<name>A0ABD3E277_9LAMI</name>
<feature type="repeat" description="WD" evidence="5">
    <location>
        <begin position="609"/>
        <end position="651"/>
    </location>
</feature>
<proteinExistence type="predicted"/>
<dbReference type="Pfam" id="PF00439">
    <property type="entry name" value="Bromodomain"/>
    <property type="match status" value="1"/>
</dbReference>
<evidence type="ECO:0000256" key="4">
    <source>
        <dbReference type="PROSITE-ProRule" id="PRU00035"/>
    </source>
</evidence>
<dbReference type="FunFam" id="2.130.10.10:FF:000627">
    <property type="entry name" value="Bromodomain and WD repeat domain-containing protein"/>
    <property type="match status" value="1"/>
</dbReference>
<feature type="compositionally biased region" description="Polar residues" evidence="6">
    <location>
        <begin position="824"/>
        <end position="836"/>
    </location>
</feature>
<evidence type="ECO:0000313" key="9">
    <source>
        <dbReference type="Proteomes" id="UP001632038"/>
    </source>
</evidence>
<dbReference type="InterPro" id="IPR001487">
    <property type="entry name" value="Bromodomain"/>
</dbReference>
<dbReference type="InterPro" id="IPR057452">
    <property type="entry name" value="BRWD/PHIP_N"/>
</dbReference>
<feature type="compositionally biased region" description="Basic residues" evidence="6">
    <location>
        <begin position="1364"/>
        <end position="1378"/>
    </location>
</feature>
<dbReference type="CDD" id="cd00200">
    <property type="entry name" value="WD40"/>
    <property type="match status" value="1"/>
</dbReference>
<feature type="repeat" description="WD" evidence="5">
    <location>
        <begin position="420"/>
        <end position="452"/>
    </location>
</feature>
<dbReference type="PANTHER" id="PTHR16266">
    <property type="entry name" value="WD REPEAT DOMAIN 9"/>
    <property type="match status" value="1"/>
</dbReference>
<feature type="compositionally biased region" description="Basic and acidic residues" evidence="6">
    <location>
        <begin position="812"/>
        <end position="823"/>
    </location>
</feature>
<feature type="compositionally biased region" description="Polar residues" evidence="6">
    <location>
        <begin position="950"/>
        <end position="962"/>
    </location>
</feature>
<dbReference type="InterPro" id="IPR057451">
    <property type="entry name" value="BRWD/PHIP_AD"/>
</dbReference>
<dbReference type="InterPro" id="IPR001680">
    <property type="entry name" value="WD40_rpt"/>
</dbReference>
<keyword evidence="2" id="KW-0677">Repeat</keyword>
<feature type="repeat" description="WD" evidence="5">
    <location>
        <begin position="271"/>
        <end position="312"/>
    </location>
</feature>
<dbReference type="Proteomes" id="UP001632038">
    <property type="component" value="Unassembled WGS sequence"/>
</dbReference>
<evidence type="ECO:0000256" key="1">
    <source>
        <dbReference type="ARBA" id="ARBA00022574"/>
    </source>
</evidence>
<feature type="repeat" description="WD" evidence="5">
    <location>
        <begin position="355"/>
        <end position="399"/>
    </location>
</feature>
<dbReference type="Gene3D" id="1.20.920.10">
    <property type="entry name" value="Bromodomain-like"/>
    <property type="match status" value="1"/>
</dbReference>
<dbReference type="PANTHER" id="PTHR16266:SF17">
    <property type="entry name" value="BRWD3"/>
    <property type="match status" value="1"/>
</dbReference>
<keyword evidence="1 5" id="KW-0853">WD repeat</keyword>
<dbReference type="InterPro" id="IPR052060">
    <property type="entry name" value="Bromo_WD_repeat"/>
</dbReference>
<reference evidence="9" key="1">
    <citation type="journal article" date="2024" name="IScience">
        <title>Strigolactones Initiate the Formation of Haustorium-like Structures in Castilleja.</title>
        <authorList>
            <person name="Buerger M."/>
            <person name="Peterson D."/>
            <person name="Chory J."/>
        </authorList>
    </citation>
    <scope>NUCLEOTIDE SEQUENCE [LARGE SCALE GENOMIC DNA]</scope>
</reference>
<dbReference type="FunFam" id="2.130.10.10:FF:000440">
    <property type="entry name" value="Bromodomain and WD repeat-containing protein"/>
    <property type="match status" value="1"/>
</dbReference>
<feature type="region of interest" description="Disordered" evidence="6">
    <location>
        <begin position="1336"/>
        <end position="1390"/>
    </location>
</feature>
<dbReference type="SUPFAM" id="SSF47370">
    <property type="entry name" value="Bromodomain"/>
    <property type="match status" value="1"/>
</dbReference>
<dbReference type="FunFam" id="2.130.10.10:FF:000403">
    <property type="entry name" value="PH-interacting protein isoform X1"/>
    <property type="match status" value="1"/>
</dbReference>
<dbReference type="SMART" id="SM00320">
    <property type="entry name" value="WD40"/>
    <property type="match status" value="7"/>
</dbReference>
<keyword evidence="3 4" id="KW-0103">Bromodomain</keyword>
<dbReference type="PROSITE" id="PS50014">
    <property type="entry name" value="BROMODOMAIN_2"/>
    <property type="match status" value="1"/>
</dbReference>
<feature type="region of interest" description="Disordered" evidence="6">
    <location>
        <begin position="812"/>
        <end position="1011"/>
    </location>
</feature>
<gene>
    <name evidence="8" type="ORF">CASFOL_005011</name>
</gene>
<dbReference type="Pfam" id="PF25437">
    <property type="entry name" value="BRWD1_N"/>
    <property type="match status" value="1"/>
</dbReference>
<dbReference type="PROSITE" id="PS50082">
    <property type="entry name" value="WD_REPEATS_2"/>
    <property type="match status" value="5"/>
</dbReference>
<feature type="compositionally biased region" description="Basic and acidic residues" evidence="6">
    <location>
        <begin position="1336"/>
        <end position="1358"/>
    </location>
</feature>
<protein>
    <recommendedName>
        <fullName evidence="7">Bromo domain-containing protein</fullName>
    </recommendedName>
</protein>
<evidence type="ECO:0000313" key="8">
    <source>
        <dbReference type="EMBL" id="KAL3648608.1"/>
    </source>
</evidence>
<feature type="repeat" description="WD" evidence="5">
    <location>
        <begin position="313"/>
        <end position="354"/>
    </location>
</feature>
<dbReference type="Pfam" id="PF25313">
    <property type="entry name" value="BRWD_AD"/>
    <property type="match status" value="1"/>
</dbReference>
<comment type="caution">
    <text evidence="8">The sequence shown here is derived from an EMBL/GenBank/DDBJ whole genome shotgun (WGS) entry which is preliminary data.</text>
</comment>
<feature type="compositionally biased region" description="Basic residues" evidence="6">
    <location>
        <begin position="892"/>
        <end position="917"/>
    </location>
</feature>
<dbReference type="PROSITE" id="PS50294">
    <property type="entry name" value="WD_REPEATS_REGION"/>
    <property type="match status" value="3"/>
</dbReference>
<organism evidence="8 9">
    <name type="scientific">Castilleja foliolosa</name>
    <dbReference type="NCBI Taxonomy" id="1961234"/>
    <lineage>
        <taxon>Eukaryota</taxon>
        <taxon>Viridiplantae</taxon>
        <taxon>Streptophyta</taxon>
        <taxon>Embryophyta</taxon>
        <taxon>Tracheophyta</taxon>
        <taxon>Spermatophyta</taxon>
        <taxon>Magnoliopsida</taxon>
        <taxon>eudicotyledons</taxon>
        <taxon>Gunneridae</taxon>
        <taxon>Pentapetalae</taxon>
        <taxon>asterids</taxon>
        <taxon>lamiids</taxon>
        <taxon>Lamiales</taxon>
        <taxon>Orobanchaceae</taxon>
        <taxon>Pedicularideae</taxon>
        <taxon>Castillejinae</taxon>
        <taxon>Castilleja</taxon>
    </lineage>
</organism>
<keyword evidence="9" id="KW-1185">Reference proteome</keyword>
<feature type="region of interest" description="Disordered" evidence="6">
    <location>
        <begin position="1266"/>
        <end position="1289"/>
    </location>
</feature>
<feature type="domain" description="Bromo" evidence="7">
    <location>
        <begin position="1637"/>
        <end position="1680"/>
    </location>
</feature>
<evidence type="ECO:0000256" key="3">
    <source>
        <dbReference type="ARBA" id="ARBA00023117"/>
    </source>
</evidence>